<accession>A0AA46C4N6</accession>
<protein>
    <recommendedName>
        <fullName evidence="4">Secreted protein</fullName>
    </recommendedName>
</protein>
<evidence type="ECO:0000313" key="3">
    <source>
        <dbReference type="Proteomes" id="UP000254168"/>
    </source>
</evidence>
<dbReference type="Proteomes" id="UP000254168">
    <property type="component" value="Unassembled WGS sequence"/>
</dbReference>
<gene>
    <name evidence="2" type="ORF">CPBF424_01030</name>
</gene>
<keyword evidence="3" id="KW-1185">Reference proteome</keyword>
<evidence type="ECO:0000313" key="2">
    <source>
        <dbReference type="EMBL" id="SUZ26349.1"/>
    </source>
</evidence>
<keyword evidence="1" id="KW-0732">Signal</keyword>
<proteinExistence type="predicted"/>
<name>A0AA46C4N6_9XANT</name>
<organism evidence="2 3">
    <name type="scientific">Xanthomonas euroxanthea</name>
    <dbReference type="NCBI Taxonomy" id="2259622"/>
    <lineage>
        <taxon>Bacteria</taxon>
        <taxon>Pseudomonadati</taxon>
        <taxon>Pseudomonadota</taxon>
        <taxon>Gammaproteobacteria</taxon>
        <taxon>Lysobacterales</taxon>
        <taxon>Lysobacteraceae</taxon>
        <taxon>Xanthomonas</taxon>
    </lineage>
</organism>
<dbReference type="EMBL" id="UIHB01000001">
    <property type="protein sequence ID" value="SUZ26349.1"/>
    <property type="molecule type" value="Genomic_DNA"/>
</dbReference>
<sequence>MTFLQVVSVAALGATSLLSGTIASAAAPSEPGTLQVTRTFPADSPAVAQVHRWLLAQPSRQQRPASAAELGQLRTSYRTHAPAAGGRADLTNSEVAFPEHGQPGDTVAIDACGAGMRYHWTYRWTAASATAAGWQLQSYHLRKVQDCAAAMADPDVFKPTAPRG</sequence>
<dbReference type="AlphaFoldDB" id="A0AA46C4N6"/>
<feature type="signal peptide" evidence="1">
    <location>
        <begin position="1"/>
        <end position="25"/>
    </location>
</feature>
<evidence type="ECO:0008006" key="4">
    <source>
        <dbReference type="Google" id="ProtNLM"/>
    </source>
</evidence>
<dbReference type="RefSeq" id="WP_181901050.1">
    <property type="nucleotide sequence ID" value="NZ_LR994544.1"/>
</dbReference>
<reference evidence="2 3" key="1">
    <citation type="submission" date="2018-06" db="EMBL/GenBank/DDBJ databases">
        <authorList>
            <person name="Pothier F. J."/>
        </authorList>
    </citation>
    <scope>NUCLEOTIDE SEQUENCE [LARGE SCALE GENOMIC DNA]</scope>
    <source>
        <strain evidence="2 3">CPBF 424</strain>
    </source>
</reference>
<feature type="chain" id="PRO_5041401098" description="Secreted protein" evidence="1">
    <location>
        <begin position="26"/>
        <end position="164"/>
    </location>
</feature>
<comment type="caution">
    <text evidence="2">The sequence shown here is derived from an EMBL/GenBank/DDBJ whole genome shotgun (WGS) entry which is preliminary data.</text>
</comment>
<evidence type="ECO:0000256" key="1">
    <source>
        <dbReference type="SAM" id="SignalP"/>
    </source>
</evidence>